<dbReference type="EMBL" id="QRGP01000001">
    <property type="protein sequence ID" value="RDV06715.1"/>
    <property type="molecule type" value="Genomic_DNA"/>
</dbReference>
<sequence>MIRQAMIGAIAIAAWTAPSAHAHIAPSAPQMMPTSIGYQPNDAVEKGLWLEMDEAERQMRTSKFLVDDPELIAYLQRVLCRAVGKDKCGAARIYLMRTPHFNAAMAPNGMMIVWSGLLLRVRNEAELATVLGHEFSHFEKQHSLKSFRDIKAKSDAVAWLGFVPGGIFAQIGLMGSVFRFNREMEKEADMAALEYLSSSGYDPMAASQIWEQLRGEMEAQAKADKSVAKEAENDFFSSHPNTKDRMEYLRSAAKRKAPNNENGADRYRETIARWWPRLIEDQVKLGDFASTEYLLASLARGQWTADLLYGRGELYRARGKKGDFEAAEGFYRQAIKADAKLAESWRGLGLVLLRQGKAVEGRKMLRQYLTISRVAGDKAIIGLMAQEPAK</sequence>
<evidence type="ECO:0000256" key="4">
    <source>
        <dbReference type="ARBA" id="ARBA00022833"/>
    </source>
</evidence>
<dbReference type="PANTHER" id="PTHR22726:SF1">
    <property type="entry name" value="METALLOENDOPEPTIDASE OMA1, MITOCHONDRIAL"/>
    <property type="match status" value="1"/>
</dbReference>
<name>A0A371BGI5_9SPHN</name>
<comment type="cofactor">
    <cofactor evidence="6">
        <name>Zn(2+)</name>
        <dbReference type="ChEBI" id="CHEBI:29105"/>
    </cofactor>
    <text evidence="6">Binds 1 zinc ion per subunit.</text>
</comment>
<feature type="chain" id="PRO_5016794234" evidence="8">
    <location>
        <begin position="23"/>
        <end position="390"/>
    </location>
</feature>
<keyword evidence="7" id="KW-0812">Transmembrane</keyword>
<dbReference type="Gene3D" id="1.25.40.10">
    <property type="entry name" value="Tetratricopeptide repeat domain"/>
    <property type="match status" value="1"/>
</dbReference>
<evidence type="ECO:0000256" key="2">
    <source>
        <dbReference type="ARBA" id="ARBA00022723"/>
    </source>
</evidence>
<dbReference type="Proteomes" id="UP000263833">
    <property type="component" value="Unassembled WGS sequence"/>
</dbReference>
<evidence type="ECO:0000256" key="6">
    <source>
        <dbReference type="RuleBase" id="RU003983"/>
    </source>
</evidence>
<feature type="signal peptide" evidence="8">
    <location>
        <begin position="1"/>
        <end position="22"/>
    </location>
</feature>
<organism evidence="10 11">
    <name type="scientific">Sphingorhabdus pulchriflava</name>
    <dbReference type="NCBI Taxonomy" id="2292257"/>
    <lineage>
        <taxon>Bacteria</taxon>
        <taxon>Pseudomonadati</taxon>
        <taxon>Pseudomonadota</taxon>
        <taxon>Alphaproteobacteria</taxon>
        <taxon>Sphingomonadales</taxon>
        <taxon>Sphingomonadaceae</taxon>
        <taxon>Sphingorhabdus</taxon>
    </lineage>
</organism>
<keyword evidence="4 6" id="KW-0862">Zinc</keyword>
<dbReference type="SUPFAM" id="SSF48452">
    <property type="entry name" value="TPR-like"/>
    <property type="match status" value="1"/>
</dbReference>
<gene>
    <name evidence="10" type="ORF">DXH95_04725</name>
</gene>
<accession>A0A371BGI5</accession>
<keyword evidence="7" id="KW-1133">Transmembrane helix</keyword>
<dbReference type="InterPro" id="IPR011990">
    <property type="entry name" value="TPR-like_helical_dom_sf"/>
</dbReference>
<feature type="transmembrane region" description="Helical" evidence="7">
    <location>
        <begin position="156"/>
        <end position="178"/>
    </location>
</feature>
<dbReference type="GO" id="GO:0051603">
    <property type="term" value="P:proteolysis involved in protein catabolic process"/>
    <property type="evidence" value="ECO:0007669"/>
    <property type="project" value="TreeGrafter"/>
</dbReference>
<dbReference type="AlphaFoldDB" id="A0A371BGI5"/>
<keyword evidence="2" id="KW-0479">Metal-binding</keyword>
<dbReference type="InterPro" id="IPR001915">
    <property type="entry name" value="Peptidase_M48"/>
</dbReference>
<dbReference type="CDD" id="cd07324">
    <property type="entry name" value="M48C_Oma1-like"/>
    <property type="match status" value="1"/>
</dbReference>
<dbReference type="GO" id="GO:0046872">
    <property type="term" value="F:metal ion binding"/>
    <property type="evidence" value="ECO:0007669"/>
    <property type="project" value="UniProtKB-KW"/>
</dbReference>
<evidence type="ECO:0000313" key="10">
    <source>
        <dbReference type="EMBL" id="RDV06715.1"/>
    </source>
</evidence>
<keyword evidence="11" id="KW-1185">Reference proteome</keyword>
<evidence type="ECO:0000256" key="1">
    <source>
        <dbReference type="ARBA" id="ARBA00022670"/>
    </source>
</evidence>
<evidence type="ECO:0000256" key="7">
    <source>
        <dbReference type="SAM" id="Phobius"/>
    </source>
</evidence>
<keyword evidence="3 6" id="KW-0378">Hydrolase</keyword>
<protein>
    <submittedName>
        <fullName evidence="10">Peptidase M48</fullName>
    </submittedName>
</protein>
<keyword evidence="7" id="KW-0472">Membrane</keyword>
<comment type="similarity">
    <text evidence="6">Belongs to the peptidase M48 family.</text>
</comment>
<dbReference type="RefSeq" id="WP_115548261.1">
    <property type="nucleotide sequence ID" value="NZ_QRGP01000001.1"/>
</dbReference>
<dbReference type="Pfam" id="PF01435">
    <property type="entry name" value="Peptidase_M48"/>
    <property type="match status" value="1"/>
</dbReference>
<evidence type="ECO:0000256" key="8">
    <source>
        <dbReference type="SAM" id="SignalP"/>
    </source>
</evidence>
<evidence type="ECO:0000256" key="5">
    <source>
        <dbReference type="ARBA" id="ARBA00023049"/>
    </source>
</evidence>
<feature type="domain" description="Peptidase M48" evidence="9">
    <location>
        <begin position="74"/>
        <end position="251"/>
    </location>
</feature>
<dbReference type="Gene3D" id="3.30.2010.10">
    <property type="entry name" value="Metalloproteases ('zincins'), catalytic domain"/>
    <property type="match status" value="1"/>
</dbReference>
<keyword evidence="8" id="KW-0732">Signal</keyword>
<dbReference type="GO" id="GO:0016020">
    <property type="term" value="C:membrane"/>
    <property type="evidence" value="ECO:0007669"/>
    <property type="project" value="TreeGrafter"/>
</dbReference>
<proteinExistence type="inferred from homology"/>
<dbReference type="GO" id="GO:0004222">
    <property type="term" value="F:metalloendopeptidase activity"/>
    <property type="evidence" value="ECO:0007669"/>
    <property type="project" value="InterPro"/>
</dbReference>
<dbReference type="PANTHER" id="PTHR22726">
    <property type="entry name" value="METALLOENDOPEPTIDASE OMA1"/>
    <property type="match status" value="1"/>
</dbReference>
<keyword evidence="5 6" id="KW-0482">Metalloprotease</keyword>
<dbReference type="InterPro" id="IPR051156">
    <property type="entry name" value="Mito/Outer_Membr_Metalloprot"/>
</dbReference>
<keyword evidence="1 6" id="KW-0645">Protease</keyword>
<dbReference type="OrthoDB" id="9810445at2"/>
<comment type="caution">
    <text evidence="10">The sequence shown here is derived from an EMBL/GenBank/DDBJ whole genome shotgun (WGS) entry which is preliminary data.</text>
</comment>
<evidence type="ECO:0000256" key="3">
    <source>
        <dbReference type="ARBA" id="ARBA00022801"/>
    </source>
</evidence>
<reference evidence="11" key="1">
    <citation type="submission" date="2018-08" db="EMBL/GenBank/DDBJ databases">
        <authorList>
            <person name="Kim S.-J."/>
            <person name="Jung G.-Y."/>
        </authorList>
    </citation>
    <scope>NUCLEOTIDE SEQUENCE [LARGE SCALE GENOMIC DNA]</scope>
    <source>
        <strain evidence="11">GY_G</strain>
    </source>
</reference>
<evidence type="ECO:0000259" key="9">
    <source>
        <dbReference type="Pfam" id="PF01435"/>
    </source>
</evidence>
<evidence type="ECO:0000313" key="11">
    <source>
        <dbReference type="Proteomes" id="UP000263833"/>
    </source>
</evidence>